<reference evidence="3 4" key="1">
    <citation type="submission" date="2018-04" db="EMBL/GenBank/DDBJ databases">
        <authorList>
            <person name="Vogel A."/>
        </authorList>
    </citation>
    <scope>NUCLEOTIDE SEQUENCE [LARGE SCALE GENOMIC DNA]</scope>
</reference>
<dbReference type="InterPro" id="IPR001810">
    <property type="entry name" value="F-box_dom"/>
</dbReference>
<dbReference type="SUPFAM" id="SSF81383">
    <property type="entry name" value="F-box domain"/>
    <property type="match status" value="1"/>
</dbReference>
<evidence type="ECO:0000313" key="3">
    <source>
        <dbReference type="EMBL" id="VFQ95339.1"/>
    </source>
</evidence>
<name>A0A484N3C2_9ASTE</name>
<dbReference type="OrthoDB" id="1302251at2759"/>
<dbReference type="AlphaFoldDB" id="A0A484N3C2"/>
<dbReference type="Gene3D" id="1.20.1280.50">
    <property type="match status" value="1"/>
</dbReference>
<proteinExistence type="predicted"/>
<dbReference type="EMBL" id="OOIL02005599">
    <property type="protein sequence ID" value="VFQ95339.1"/>
    <property type="molecule type" value="Genomic_DNA"/>
</dbReference>
<evidence type="ECO:0000313" key="4">
    <source>
        <dbReference type="Proteomes" id="UP000595140"/>
    </source>
</evidence>
<evidence type="ECO:0000256" key="1">
    <source>
        <dbReference type="SAM" id="MobiDB-lite"/>
    </source>
</evidence>
<feature type="region of interest" description="Disordered" evidence="1">
    <location>
        <begin position="90"/>
        <end position="109"/>
    </location>
</feature>
<organism evidence="3 4">
    <name type="scientific">Cuscuta campestris</name>
    <dbReference type="NCBI Taxonomy" id="132261"/>
    <lineage>
        <taxon>Eukaryota</taxon>
        <taxon>Viridiplantae</taxon>
        <taxon>Streptophyta</taxon>
        <taxon>Embryophyta</taxon>
        <taxon>Tracheophyta</taxon>
        <taxon>Spermatophyta</taxon>
        <taxon>Magnoliopsida</taxon>
        <taxon>eudicotyledons</taxon>
        <taxon>Gunneridae</taxon>
        <taxon>Pentapetalae</taxon>
        <taxon>asterids</taxon>
        <taxon>lamiids</taxon>
        <taxon>Solanales</taxon>
        <taxon>Convolvulaceae</taxon>
        <taxon>Cuscuteae</taxon>
        <taxon>Cuscuta</taxon>
        <taxon>Cuscuta subgen. Grammica</taxon>
        <taxon>Cuscuta sect. Cleistogrammica</taxon>
    </lineage>
</organism>
<dbReference type="Proteomes" id="UP000595140">
    <property type="component" value="Unassembled WGS sequence"/>
</dbReference>
<gene>
    <name evidence="3" type="ORF">CCAM_LOCUS37115</name>
</gene>
<dbReference type="InterPro" id="IPR036047">
    <property type="entry name" value="F-box-like_dom_sf"/>
</dbReference>
<feature type="domain" description="F-box" evidence="2">
    <location>
        <begin position="16"/>
        <end position="47"/>
    </location>
</feature>
<feature type="compositionally biased region" description="Basic and acidic residues" evidence="1">
    <location>
        <begin position="98"/>
        <end position="109"/>
    </location>
</feature>
<keyword evidence="4" id="KW-1185">Reference proteome</keyword>
<dbReference type="Pfam" id="PF00646">
    <property type="entry name" value="F-box"/>
    <property type="match status" value="1"/>
</dbReference>
<evidence type="ECO:0000259" key="2">
    <source>
        <dbReference type="Pfam" id="PF00646"/>
    </source>
</evidence>
<accession>A0A484N3C2</accession>
<sequence>MAASRRRFKAAEEDRISQLPDDLKDRILECLDTREAARTALLSTHWNGGQGRLVFDWDFTKTKSGRGGNKRAAFVKMLLALNLHHWYQSYSNPGTNKESFEGRPRIRHG</sequence>
<protein>
    <recommendedName>
        <fullName evidence="2">F-box domain-containing protein</fullName>
    </recommendedName>
</protein>